<feature type="transmembrane region" description="Helical" evidence="8">
    <location>
        <begin position="239"/>
        <end position="258"/>
    </location>
</feature>
<evidence type="ECO:0000256" key="8">
    <source>
        <dbReference type="RuleBase" id="RU365092"/>
    </source>
</evidence>
<feature type="transmembrane region" description="Helical" evidence="8">
    <location>
        <begin position="156"/>
        <end position="173"/>
    </location>
</feature>
<evidence type="ECO:0000313" key="9">
    <source>
        <dbReference type="EMBL" id="MBE6833632.1"/>
    </source>
</evidence>
<keyword evidence="4 8" id="KW-1003">Cell membrane</keyword>
<feature type="transmembrane region" description="Helical" evidence="8">
    <location>
        <begin position="29"/>
        <end position="47"/>
    </location>
</feature>
<feature type="transmembrane region" description="Helical" evidence="8">
    <location>
        <begin position="6"/>
        <end position="22"/>
    </location>
</feature>
<evidence type="ECO:0000256" key="7">
    <source>
        <dbReference type="ARBA" id="ARBA00023136"/>
    </source>
</evidence>
<feature type="transmembrane region" description="Helical" evidence="8">
    <location>
        <begin position="128"/>
        <end position="149"/>
    </location>
</feature>
<dbReference type="PANTHER" id="PTHR30003:SF0">
    <property type="entry name" value="GLYCOLATE PERMEASE GLCA-RELATED"/>
    <property type="match status" value="1"/>
</dbReference>
<comment type="function">
    <text evidence="8">Uptake of L-lactate across the membrane. Can also transport D-lactate and glycolate.</text>
</comment>
<feature type="transmembrane region" description="Helical" evidence="8">
    <location>
        <begin position="497"/>
        <end position="518"/>
    </location>
</feature>
<dbReference type="NCBIfam" id="TIGR00795">
    <property type="entry name" value="lctP"/>
    <property type="match status" value="1"/>
</dbReference>
<evidence type="ECO:0000256" key="3">
    <source>
        <dbReference type="ARBA" id="ARBA00022448"/>
    </source>
</evidence>
<evidence type="ECO:0000256" key="2">
    <source>
        <dbReference type="ARBA" id="ARBA00010100"/>
    </source>
</evidence>
<feature type="transmembrane region" description="Helical" evidence="8">
    <location>
        <begin position="103"/>
        <end position="122"/>
    </location>
</feature>
<accession>A0A928KRZ7</accession>
<comment type="similarity">
    <text evidence="2 8">Belongs to the lactate permease family.</text>
</comment>
<dbReference type="Pfam" id="PF02652">
    <property type="entry name" value="Lactate_perm"/>
    <property type="match status" value="1"/>
</dbReference>
<dbReference type="InterPro" id="IPR003804">
    <property type="entry name" value="Lactate_perm"/>
</dbReference>
<keyword evidence="6 8" id="KW-1133">Transmembrane helix</keyword>
<name>A0A928KRZ7_9FIRM</name>
<dbReference type="GO" id="GO:0005886">
    <property type="term" value="C:plasma membrane"/>
    <property type="evidence" value="ECO:0007669"/>
    <property type="project" value="UniProtKB-SubCell"/>
</dbReference>
<feature type="transmembrane region" description="Helical" evidence="8">
    <location>
        <begin position="212"/>
        <end position="233"/>
    </location>
</feature>
<keyword evidence="7 8" id="KW-0472">Membrane</keyword>
<comment type="caution">
    <text evidence="9">The sequence shown here is derived from an EMBL/GenBank/DDBJ whole genome shotgun (WGS) entry which is preliminary data.</text>
</comment>
<dbReference type="RefSeq" id="WP_326840445.1">
    <property type="nucleotide sequence ID" value="NZ_SVNY01000004.1"/>
</dbReference>
<reference evidence="9" key="1">
    <citation type="submission" date="2019-04" db="EMBL/GenBank/DDBJ databases">
        <title>Evolution of Biomass-Degrading Anaerobic Consortia Revealed by Metagenomics.</title>
        <authorList>
            <person name="Peng X."/>
        </authorList>
    </citation>
    <scope>NUCLEOTIDE SEQUENCE</scope>
    <source>
        <strain evidence="9">SIG551</strain>
    </source>
</reference>
<evidence type="ECO:0000313" key="10">
    <source>
        <dbReference type="Proteomes" id="UP000754750"/>
    </source>
</evidence>
<keyword evidence="5 8" id="KW-0812">Transmembrane</keyword>
<keyword evidence="3 8" id="KW-0813">Transport</keyword>
<dbReference type="PANTHER" id="PTHR30003">
    <property type="entry name" value="L-LACTATE PERMEASE"/>
    <property type="match status" value="1"/>
</dbReference>
<dbReference type="EMBL" id="SVNY01000004">
    <property type="protein sequence ID" value="MBE6833632.1"/>
    <property type="molecule type" value="Genomic_DNA"/>
</dbReference>
<feature type="transmembrane region" description="Helical" evidence="8">
    <location>
        <begin position="59"/>
        <end position="82"/>
    </location>
</feature>
<feature type="transmembrane region" description="Helical" evidence="8">
    <location>
        <begin position="375"/>
        <end position="393"/>
    </location>
</feature>
<evidence type="ECO:0000256" key="1">
    <source>
        <dbReference type="ARBA" id="ARBA00004651"/>
    </source>
</evidence>
<evidence type="ECO:0000256" key="6">
    <source>
        <dbReference type="ARBA" id="ARBA00022989"/>
    </source>
</evidence>
<protein>
    <recommendedName>
        <fullName evidence="8">L-lactate permease</fullName>
    </recommendedName>
</protein>
<sequence length="519" mass="54703">MFLKFILALLPILWLVFSLCYLKMPAYKACPLALVIAILLALVYWKAPAIEVFTAGLEGVVMALWPIAIVIIAAIFTYNLTVKTGAMAKIQKMLTSVSNDKRVLVLIIAWGFGGFMEGMAGFGTSVAIPASILCGLGFNPIFATVVCLVSNATPTAFGSIGIPTVTVASITGYDPITTATVVSLQLFIMVVFTPLLLVVIAGGGLKSLKTSWHIALISGLGFAIMQLITSRFIGAELPAVTGSVASMVLTVLAAKFLCKNTPEEYKVVPTEEAQAADQEHLSLREALRAWAPFILIFVFLLTVSKLVPPVYEVLSAVKTSIIIYAGEGASPYTFSWLSTPGVLILIAAVIGGLLQKASGSDMLTVMGQTLKQMSKTIITLMTILAAAKVMGYSGMTRDIAAFLVAVTGTAFPLVAPLIGSIGTFVTGSATSSSVLFGALQAETARAIGVQEIWLIAANTMGSTAGKIISPQNISVATAATGNTGKESEILRTTFKYYLLYIVIYGLIAFFGMGLLAFAP</sequence>
<proteinExistence type="inferred from homology"/>
<feature type="transmembrane region" description="Helical" evidence="8">
    <location>
        <begin position="289"/>
        <end position="307"/>
    </location>
</feature>
<feature type="transmembrane region" description="Helical" evidence="8">
    <location>
        <begin position="179"/>
        <end position="200"/>
    </location>
</feature>
<dbReference type="AlphaFoldDB" id="A0A928KRZ7"/>
<evidence type="ECO:0000256" key="5">
    <source>
        <dbReference type="ARBA" id="ARBA00022692"/>
    </source>
</evidence>
<organism evidence="9 10">
    <name type="scientific">Faecalispora sporosphaeroides</name>
    <dbReference type="NCBI Taxonomy" id="1549"/>
    <lineage>
        <taxon>Bacteria</taxon>
        <taxon>Bacillati</taxon>
        <taxon>Bacillota</taxon>
        <taxon>Clostridia</taxon>
        <taxon>Eubacteriales</taxon>
        <taxon>Oscillospiraceae</taxon>
        <taxon>Faecalispora</taxon>
    </lineage>
</organism>
<gene>
    <name evidence="9" type="ORF">E7512_08645</name>
</gene>
<dbReference type="GO" id="GO:0015295">
    <property type="term" value="F:solute:proton symporter activity"/>
    <property type="evidence" value="ECO:0007669"/>
    <property type="project" value="TreeGrafter"/>
</dbReference>
<feature type="transmembrane region" description="Helical" evidence="8">
    <location>
        <begin position="334"/>
        <end position="354"/>
    </location>
</feature>
<dbReference type="GO" id="GO:0015129">
    <property type="term" value="F:lactate transmembrane transporter activity"/>
    <property type="evidence" value="ECO:0007669"/>
    <property type="project" value="UniProtKB-UniRule"/>
</dbReference>
<dbReference type="Proteomes" id="UP000754750">
    <property type="component" value="Unassembled WGS sequence"/>
</dbReference>
<comment type="subcellular location">
    <subcellularLocation>
        <location evidence="1 8">Cell membrane</location>
        <topology evidence="1 8">Multi-pass membrane protein</topology>
    </subcellularLocation>
</comment>
<feature type="transmembrane region" description="Helical" evidence="8">
    <location>
        <begin position="399"/>
        <end position="425"/>
    </location>
</feature>
<evidence type="ECO:0000256" key="4">
    <source>
        <dbReference type="ARBA" id="ARBA00022475"/>
    </source>
</evidence>